<evidence type="ECO:0008006" key="3">
    <source>
        <dbReference type="Google" id="ProtNLM"/>
    </source>
</evidence>
<accession>A0A8C5QQH7</accession>
<name>A0A8C5QQH7_9ANUR</name>
<reference evidence="1" key="2">
    <citation type="submission" date="2025-09" db="UniProtKB">
        <authorList>
            <consortium name="Ensembl"/>
        </authorList>
    </citation>
    <scope>IDENTIFICATION</scope>
</reference>
<dbReference type="Proteomes" id="UP000694569">
    <property type="component" value="Unplaced"/>
</dbReference>
<reference evidence="1" key="1">
    <citation type="submission" date="2025-08" db="UniProtKB">
        <authorList>
            <consortium name="Ensembl"/>
        </authorList>
    </citation>
    <scope>IDENTIFICATION</scope>
</reference>
<dbReference type="SUPFAM" id="SSF48726">
    <property type="entry name" value="Immunoglobulin"/>
    <property type="match status" value="2"/>
</dbReference>
<dbReference type="InterPro" id="IPR036179">
    <property type="entry name" value="Ig-like_dom_sf"/>
</dbReference>
<evidence type="ECO:0000313" key="1">
    <source>
        <dbReference type="Ensembl" id="ENSLLEP00000040976.1"/>
    </source>
</evidence>
<dbReference type="OrthoDB" id="10039395at2759"/>
<proteinExistence type="predicted"/>
<keyword evidence="2" id="KW-1185">Reference proteome</keyword>
<evidence type="ECO:0000313" key="2">
    <source>
        <dbReference type="Proteomes" id="UP000694569"/>
    </source>
</evidence>
<dbReference type="Ensembl" id="ENSLLET00000042633.1">
    <property type="protein sequence ID" value="ENSLLEP00000040976.1"/>
    <property type="gene ID" value="ENSLLEG00000026059.1"/>
</dbReference>
<dbReference type="AlphaFoldDB" id="A0A8C5QQH7"/>
<dbReference type="PANTHER" id="PTHR46484">
    <property type="entry name" value="SI:CH211-171H4.5-RELATED"/>
    <property type="match status" value="1"/>
</dbReference>
<organism evidence="1 2">
    <name type="scientific">Leptobrachium leishanense</name>
    <name type="common">Leishan spiny toad</name>
    <dbReference type="NCBI Taxonomy" id="445787"/>
    <lineage>
        <taxon>Eukaryota</taxon>
        <taxon>Metazoa</taxon>
        <taxon>Chordata</taxon>
        <taxon>Craniata</taxon>
        <taxon>Vertebrata</taxon>
        <taxon>Euteleostomi</taxon>
        <taxon>Amphibia</taxon>
        <taxon>Batrachia</taxon>
        <taxon>Anura</taxon>
        <taxon>Pelobatoidea</taxon>
        <taxon>Megophryidae</taxon>
        <taxon>Leptobrachium</taxon>
    </lineage>
</organism>
<dbReference type="GeneTree" id="ENSGT01150000286907"/>
<sequence>NVVQSQYIVTLFVLSLYGLSDWTFTFPESIVALEGSCVEIPCSIPHHDGDAKSSLIWYRYRGLGYPEIFNGRNPSDVDSDYRGRTSLVGNGTNSCSLRINDVRFNERYYPGINTKINSFHLQKEKMVKIELSGKIYHIFMPIIRGSEDMVEGHPVNISCSVEHTCASSPPTLKWNTAVHAITGRHEDLLGGYWRDHKTHLECKATFPNGRNFNKSTTLNIQCKCLPPGIYV</sequence>
<protein>
    <recommendedName>
        <fullName evidence="3">Ig-like domain-containing protein</fullName>
    </recommendedName>
</protein>
<dbReference type="PANTHER" id="PTHR46484:SF1">
    <property type="entry name" value="SCHWANN CELL MYELIN PROTEIN-RELATED"/>
    <property type="match status" value="1"/>
</dbReference>
<dbReference type="InterPro" id="IPR013783">
    <property type="entry name" value="Ig-like_fold"/>
</dbReference>
<dbReference type="Gene3D" id="2.60.40.10">
    <property type="entry name" value="Immunoglobulins"/>
    <property type="match status" value="2"/>
</dbReference>